<reference evidence="1" key="1">
    <citation type="submission" date="2013-08" db="EMBL/GenBank/DDBJ databases">
        <authorList>
            <person name="Weinstock G."/>
            <person name="Sodergren E."/>
            <person name="Wylie T."/>
            <person name="Fulton L."/>
            <person name="Fulton R."/>
            <person name="Fronick C."/>
            <person name="O'Laughlin M."/>
            <person name="Godfrey J."/>
            <person name="Miner T."/>
            <person name="Herter B."/>
            <person name="Appelbaum E."/>
            <person name="Cordes M."/>
            <person name="Lek S."/>
            <person name="Wollam A."/>
            <person name="Pepin K.H."/>
            <person name="Palsikar V.B."/>
            <person name="Mitreva M."/>
            <person name="Wilson R.K."/>
        </authorList>
    </citation>
    <scope>NUCLEOTIDE SEQUENCE [LARGE SCALE GENOMIC DNA]</scope>
    <source>
        <strain evidence="1">ATCC BAA-474</strain>
    </source>
</reference>
<dbReference type="Pfam" id="PF07191">
    <property type="entry name" value="Zn_ribbon_6"/>
    <property type="match status" value="1"/>
</dbReference>
<proteinExistence type="predicted"/>
<dbReference type="EMBL" id="AXZF01000159">
    <property type="protein sequence ID" value="ERT65827.1"/>
    <property type="molecule type" value="Genomic_DNA"/>
</dbReference>
<comment type="caution">
    <text evidence="1">The sequence shown here is derived from an EMBL/GenBank/DDBJ whole genome shotgun (WGS) entry which is preliminary data.</text>
</comment>
<evidence type="ECO:0000313" key="2">
    <source>
        <dbReference type="Proteomes" id="UP000017081"/>
    </source>
</evidence>
<keyword evidence="2" id="KW-1185">Reference proteome</keyword>
<protein>
    <recommendedName>
        <fullName evidence="3">Replication restart DNA helicase PriA</fullName>
    </recommendedName>
</protein>
<dbReference type="eggNOG" id="ENOG5033BBU">
    <property type="taxonomic scope" value="Bacteria"/>
</dbReference>
<evidence type="ECO:0000313" key="1">
    <source>
        <dbReference type="EMBL" id="ERT65827.1"/>
    </source>
</evidence>
<dbReference type="AlphaFoldDB" id="U7V278"/>
<name>U7V278_9FUSO</name>
<dbReference type="Proteomes" id="UP000017081">
    <property type="component" value="Unassembled WGS sequence"/>
</dbReference>
<accession>U7V278</accession>
<dbReference type="STRING" id="1319815.HMPREF0202_02738"/>
<organism evidence="1 2">
    <name type="scientific">Cetobacterium somerae ATCC BAA-474</name>
    <dbReference type="NCBI Taxonomy" id="1319815"/>
    <lineage>
        <taxon>Bacteria</taxon>
        <taxon>Fusobacteriati</taxon>
        <taxon>Fusobacteriota</taxon>
        <taxon>Fusobacteriia</taxon>
        <taxon>Fusobacteriales</taxon>
        <taxon>Fusobacteriaceae</taxon>
        <taxon>Cetobacterium</taxon>
    </lineage>
</organism>
<evidence type="ECO:0008006" key="3">
    <source>
        <dbReference type="Google" id="ProtNLM"/>
    </source>
</evidence>
<gene>
    <name evidence="1" type="ORF">HMPREF0202_02738</name>
</gene>
<dbReference type="HOGENOM" id="CLU_184340_1_0_0"/>
<dbReference type="Gene3D" id="2.10.290.10">
    <property type="entry name" value="YfgJ-like"/>
    <property type="match status" value="1"/>
</dbReference>
<dbReference type="InterPro" id="IPR010807">
    <property type="entry name" value="YfgJ-like"/>
</dbReference>
<dbReference type="RefSeq" id="WP_023052266.1">
    <property type="nucleotide sequence ID" value="NZ_CP173063.2"/>
</dbReference>
<dbReference type="InterPro" id="IPR029037">
    <property type="entry name" value="DUF1407/YfgJ-like_sf"/>
</dbReference>
<dbReference type="SUPFAM" id="SSF161187">
    <property type="entry name" value="YfgJ-like"/>
    <property type="match status" value="1"/>
</dbReference>
<sequence length="75" mass="8734">MNTNQCKNCGKELEKIGNEYICKNCNKRYTRKAYCPKDGIELEKLAACGSISYWCTKCNELKSRKDVIYKLEEVK</sequence>